<comment type="caution">
    <text evidence="1">The sequence shown here is derived from an EMBL/GenBank/DDBJ whole genome shotgun (WGS) entry which is preliminary data.</text>
</comment>
<evidence type="ECO:0008006" key="3">
    <source>
        <dbReference type="Google" id="ProtNLM"/>
    </source>
</evidence>
<dbReference type="AlphaFoldDB" id="A0A0L0MX32"/>
<dbReference type="OrthoDB" id="9997739at2759"/>
<dbReference type="STRING" id="1163406.A0A0L0MX32"/>
<organism evidence="1 2">
    <name type="scientific">Tolypocladium ophioglossoides (strain CBS 100239)</name>
    <name type="common">Snaketongue truffleclub</name>
    <name type="synonym">Elaphocordyceps ophioglossoides</name>
    <dbReference type="NCBI Taxonomy" id="1163406"/>
    <lineage>
        <taxon>Eukaryota</taxon>
        <taxon>Fungi</taxon>
        <taxon>Dikarya</taxon>
        <taxon>Ascomycota</taxon>
        <taxon>Pezizomycotina</taxon>
        <taxon>Sordariomycetes</taxon>
        <taxon>Hypocreomycetidae</taxon>
        <taxon>Hypocreales</taxon>
        <taxon>Ophiocordycipitaceae</taxon>
        <taxon>Tolypocladium</taxon>
    </lineage>
</organism>
<name>A0A0L0MX32_TOLOC</name>
<evidence type="ECO:0000313" key="2">
    <source>
        <dbReference type="Proteomes" id="UP000036947"/>
    </source>
</evidence>
<sequence length="136" mass="15951">MLWNDFQGSWRVDLSGHAKEKAQEEPQAHADIFVHHAKVYVLGDRYRITALMEVSFDKLHRALVDYTVSESRLNDIVALLRYCYTELSPDRLKRFVVHYAACKVKKLWKSVEFQQLLEEHGSMSRALVELLLLKFD</sequence>
<dbReference type="EMBL" id="LFRF01000056">
    <property type="protein sequence ID" value="KND86468.1"/>
    <property type="molecule type" value="Genomic_DNA"/>
</dbReference>
<evidence type="ECO:0000313" key="1">
    <source>
        <dbReference type="EMBL" id="KND86468.1"/>
    </source>
</evidence>
<gene>
    <name evidence="1" type="ORF">TOPH_08906</name>
</gene>
<accession>A0A0L0MX32</accession>
<reference evidence="1" key="1">
    <citation type="journal article" date="2015" name="BMC Genomics">
        <title>The genome of the truffle-parasite Tolypocladium ophioglossoides and the evolution of antifungal peptaibiotics.</title>
        <authorList>
            <person name="Quandt C.A."/>
            <person name="Bushley K.E."/>
            <person name="Spatafora J.W."/>
        </authorList>
    </citation>
    <scope>NUCLEOTIDE SEQUENCE [LARGE SCALE GENOMIC DNA]</scope>
    <source>
        <strain evidence="1">CBS 100239</strain>
    </source>
</reference>
<dbReference type="Proteomes" id="UP000036947">
    <property type="component" value="Unassembled WGS sequence"/>
</dbReference>
<keyword evidence="2" id="KW-1185">Reference proteome</keyword>
<proteinExistence type="predicted"/>
<protein>
    <recommendedName>
        <fullName evidence="3">BTB domain-containing protein</fullName>
    </recommendedName>
</protein>